<feature type="region of interest" description="Disordered" evidence="1">
    <location>
        <begin position="1"/>
        <end position="26"/>
    </location>
</feature>
<dbReference type="AlphaFoldDB" id="W7IS33"/>
<keyword evidence="3" id="KW-1185">Reference proteome</keyword>
<dbReference type="Proteomes" id="UP000019277">
    <property type="component" value="Unassembled WGS sequence"/>
</dbReference>
<protein>
    <submittedName>
        <fullName evidence="2">Uncharacterized protein</fullName>
    </submittedName>
</protein>
<name>W7IS33_9PSEU</name>
<accession>W7IS33</accession>
<dbReference type="EMBL" id="AYXG01000039">
    <property type="protein sequence ID" value="EWC63725.1"/>
    <property type="molecule type" value="Genomic_DNA"/>
</dbReference>
<evidence type="ECO:0000256" key="1">
    <source>
        <dbReference type="SAM" id="MobiDB-lite"/>
    </source>
</evidence>
<organism evidence="2 3">
    <name type="scientific">Actinokineospora spheciospongiae</name>
    <dbReference type="NCBI Taxonomy" id="909613"/>
    <lineage>
        <taxon>Bacteria</taxon>
        <taxon>Bacillati</taxon>
        <taxon>Actinomycetota</taxon>
        <taxon>Actinomycetes</taxon>
        <taxon>Pseudonocardiales</taxon>
        <taxon>Pseudonocardiaceae</taxon>
        <taxon>Actinokineospora</taxon>
    </lineage>
</organism>
<comment type="caution">
    <text evidence="2">The sequence shown here is derived from an EMBL/GenBank/DDBJ whole genome shotgun (WGS) entry which is preliminary data.</text>
</comment>
<gene>
    <name evidence="2" type="ORF">UO65_1022</name>
</gene>
<evidence type="ECO:0000313" key="2">
    <source>
        <dbReference type="EMBL" id="EWC63725.1"/>
    </source>
</evidence>
<sequence length="44" mass="4704">MTPENAAPASARVQPGGVPSSRSSISYPNIVPTTFQALKYLDKR</sequence>
<proteinExistence type="predicted"/>
<dbReference type="STRING" id="909613.UO65_1022"/>
<evidence type="ECO:0000313" key="3">
    <source>
        <dbReference type="Proteomes" id="UP000019277"/>
    </source>
</evidence>
<reference evidence="2 3" key="1">
    <citation type="journal article" date="2014" name="Genome Announc.">
        <title>Draft Genome Sequence of the Antitrypanosomally Active Sponge-Associated Bacterium Actinokineospora sp. Strain EG49.</title>
        <authorList>
            <person name="Harjes J."/>
            <person name="Ryu T."/>
            <person name="Abdelmohsen U.R."/>
            <person name="Moitinho-Silva L."/>
            <person name="Horn H."/>
            <person name="Ravasi T."/>
            <person name="Hentschel U."/>
        </authorList>
    </citation>
    <scope>NUCLEOTIDE SEQUENCE [LARGE SCALE GENOMIC DNA]</scope>
    <source>
        <strain evidence="2 3">EG49</strain>
    </source>
</reference>